<dbReference type="Pfam" id="PF00069">
    <property type="entry name" value="Pkinase"/>
    <property type="match status" value="1"/>
</dbReference>
<dbReference type="OrthoDB" id="413582at2759"/>
<dbReference type="InterPro" id="IPR050108">
    <property type="entry name" value="CDK"/>
</dbReference>
<accession>A0A0P9EVP6</accession>
<dbReference type="GO" id="GO:0004693">
    <property type="term" value="F:cyclin-dependent protein serine/threonine kinase activity"/>
    <property type="evidence" value="ECO:0007669"/>
    <property type="project" value="UniProtKB-EC"/>
</dbReference>
<organism evidence="11 12">
    <name type="scientific">Rhodotorula graminis (strain WP1)</name>
    <dbReference type="NCBI Taxonomy" id="578459"/>
    <lineage>
        <taxon>Eukaryota</taxon>
        <taxon>Fungi</taxon>
        <taxon>Dikarya</taxon>
        <taxon>Basidiomycota</taxon>
        <taxon>Pucciniomycotina</taxon>
        <taxon>Microbotryomycetes</taxon>
        <taxon>Sporidiobolales</taxon>
        <taxon>Sporidiobolaceae</taxon>
        <taxon>Rhodotorula</taxon>
    </lineage>
</organism>
<dbReference type="PANTHER" id="PTHR24056:SF171">
    <property type="entry name" value="CYCLIN-DEPENDENT KINASE 20"/>
    <property type="match status" value="1"/>
</dbReference>
<evidence type="ECO:0000256" key="9">
    <source>
        <dbReference type="SAM" id="MobiDB-lite"/>
    </source>
</evidence>
<evidence type="ECO:0000313" key="12">
    <source>
        <dbReference type="Proteomes" id="UP000053890"/>
    </source>
</evidence>
<evidence type="ECO:0000256" key="6">
    <source>
        <dbReference type="ARBA" id="ARBA00022840"/>
    </source>
</evidence>
<keyword evidence="6" id="KW-0067">ATP-binding</keyword>
<dbReference type="RefSeq" id="XP_018269292.1">
    <property type="nucleotide sequence ID" value="XM_018417616.1"/>
</dbReference>
<keyword evidence="5" id="KW-0418">Kinase</keyword>
<evidence type="ECO:0000256" key="4">
    <source>
        <dbReference type="ARBA" id="ARBA00022741"/>
    </source>
</evidence>
<dbReference type="GeneID" id="28978064"/>
<evidence type="ECO:0000256" key="8">
    <source>
        <dbReference type="ARBA" id="ARBA00048367"/>
    </source>
</evidence>
<dbReference type="InterPro" id="IPR000719">
    <property type="entry name" value="Prot_kinase_dom"/>
</dbReference>
<keyword evidence="2" id="KW-0723">Serine/threonine-protein kinase</keyword>
<dbReference type="GO" id="GO:0005524">
    <property type="term" value="F:ATP binding"/>
    <property type="evidence" value="ECO:0007669"/>
    <property type="project" value="UniProtKB-KW"/>
</dbReference>
<comment type="catalytic activity">
    <reaction evidence="8">
        <text>L-seryl-[protein] + ATP = O-phospho-L-seryl-[protein] + ADP + H(+)</text>
        <dbReference type="Rhea" id="RHEA:17989"/>
        <dbReference type="Rhea" id="RHEA-COMP:9863"/>
        <dbReference type="Rhea" id="RHEA-COMP:11604"/>
        <dbReference type="ChEBI" id="CHEBI:15378"/>
        <dbReference type="ChEBI" id="CHEBI:29999"/>
        <dbReference type="ChEBI" id="CHEBI:30616"/>
        <dbReference type="ChEBI" id="CHEBI:83421"/>
        <dbReference type="ChEBI" id="CHEBI:456216"/>
        <dbReference type="EC" id="2.7.11.22"/>
    </reaction>
</comment>
<evidence type="ECO:0000259" key="10">
    <source>
        <dbReference type="PROSITE" id="PS50011"/>
    </source>
</evidence>
<dbReference type="EC" id="2.7.11.22" evidence="1"/>
<evidence type="ECO:0000256" key="2">
    <source>
        <dbReference type="ARBA" id="ARBA00022527"/>
    </source>
</evidence>
<dbReference type="SUPFAM" id="SSF56112">
    <property type="entry name" value="Protein kinase-like (PK-like)"/>
    <property type="match status" value="1"/>
</dbReference>
<sequence>MATPPDYNHDNPPTLLVAGTLQGRAVDVDTSSIHPCEGRPILLATLRPGRALDLLCGGVARTAAIKTTEDDHTRVPRNPRREALLLAKLHHPNILSLLNAYLFEPTRASPIPRVTLFTPYYPHTLPDLLVSPAFTLGASPSTFPALASSLAYQFVAAVAHLHDLGIAHRDINPANVVLSARGRLVLIDLGIAVEAGAEKAGEMHFEIGTGPYRAPELIFASRAYDPLALDLWALGATLADLFRPLVYPRPPSPDSEDSFERYYRQCTTPPPEPSLRRESLFEGAASDFVLAASVFRVLGTPTVKTWPEAADLPTFSRFTFASFPPTSLESLLPHLPPSATALLGIIESLLRISARERLSASEARRRLEEAETDPAARGGTALLLPDDLDERERSVYGSVGVARAGQAGLAPGEPLAEMLAVDRQE</sequence>
<name>A0A0P9EVP6_RHOGW</name>
<keyword evidence="4" id="KW-0547">Nucleotide-binding</keyword>
<dbReference type="STRING" id="578459.A0A0P9EVP6"/>
<dbReference type="PROSITE" id="PS50011">
    <property type="entry name" value="PROTEIN_KINASE_DOM"/>
    <property type="match status" value="1"/>
</dbReference>
<keyword evidence="12" id="KW-1185">Reference proteome</keyword>
<dbReference type="SMART" id="SM00220">
    <property type="entry name" value="S_TKc"/>
    <property type="match status" value="1"/>
</dbReference>
<feature type="domain" description="Protein kinase" evidence="10">
    <location>
        <begin position="1"/>
        <end position="376"/>
    </location>
</feature>
<comment type="catalytic activity">
    <reaction evidence="7">
        <text>L-threonyl-[protein] + ATP = O-phospho-L-threonyl-[protein] + ADP + H(+)</text>
        <dbReference type="Rhea" id="RHEA:46608"/>
        <dbReference type="Rhea" id="RHEA-COMP:11060"/>
        <dbReference type="Rhea" id="RHEA-COMP:11605"/>
        <dbReference type="ChEBI" id="CHEBI:15378"/>
        <dbReference type="ChEBI" id="CHEBI:30013"/>
        <dbReference type="ChEBI" id="CHEBI:30616"/>
        <dbReference type="ChEBI" id="CHEBI:61977"/>
        <dbReference type="ChEBI" id="CHEBI:456216"/>
        <dbReference type="EC" id="2.7.11.22"/>
    </reaction>
</comment>
<dbReference type="InterPro" id="IPR011009">
    <property type="entry name" value="Kinase-like_dom_sf"/>
</dbReference>
<dbReference type="Proteomes" id="UP000053890">
    <property type="component" value="Unassembled WGS sequence"/>
</dbReference>
<gene>
    <name evidence="11" type="ORF">RHOBADRAFT_55015</name>
</gene>
<evidence type="ECO:0000256" key="3">
    <source>
        <dbReference type="ARBA" id="ARBA00022679"/>
    </source>
</evidence>
<dbReference type="AlphaFoldDB" id="A0A0P9EVP6"/>
<reference evidence="11 12" key="1">
    <citation type="journal article" date="2015" name="Front. Microbiol.">
        <title>Genome sequence of the plant growth promoting endophytic yeast Rhodotorula graminis WP1.</title>
        <authorList>
            <person name="Firrincieli A."/>
            <person name="Otillar R."/>
            <person name="Salamov A."/>
            <person name="Schmutz J."/>
            <person name="Khan Z."/>
            <person name="Redman R.S."/>
            <person name="Fleck N.D."/>
            <person name="Lindquist E."/>
            <person name="Grigoriev I.V."/>
            <person name="Doty S.L."/>
        </authorList>
    </citation>
    <scope>NUCLEOTIDE SEQUENCE [LARGE SCALE GENOMIC DNA]</scope>
    <source>
        <strain evidence="11 12">WP1</strain>
    </source>
</reference>
<evidence type="ECO:0000256" key="1">
    <source>
        <dbReference type="ARBA" id="ARBA00012425"/>
    </source>
</evidence>
<dbReference type="PANTHER" id="PTHR24056">
    <property type="entry name" value="CELL DIVISION PROTEIN KINASE"/>
    <property type="match status" value="1"/>
</dbReference>
<feature type="region of interest" description="Disordered" evidence="9">
    <location>
        <begin position="365"/>
        <end position="384"/>
    </location>
</feature>
<evidence type="ECO:0000256" key="5">
    <source>
        <dbReference type="ARBA" id="ARBA00022777"/>
    </source>
</evidence>
<dbReference type="EMBL" id="KQ474083">
    <property type="protein sequence ID" value="KPV73243.1"/>
    <property type="molecule type" value="Genomic_DNA"/>
</dbReference>
<proteinExistence type="predicted"/>
<dbReference type="OMA" id="AREPHDI"/>
<dbReference type="Gene3D" id="1.10.510.10">
    <property type="entry name" value="Transferase(Phosphotransferase) domain 1"/>
    <property type="match status" value="1"/>
</dbReference>
<evidence type="ECO:0000313" key="11">
    <source>
        <dbReference type="EMBL" id="KPV73243.1"/>
    </source>
</evidence>
<dbReference type="GO" id="GO:0005634">
    <property type="term" value="C:nucleus"/>
    <property type="evidence" value="ECO:0007669"/>
    <property type="project" value="TreeGrafter"/>
</dbReference>
<protein>
    <recommendedName>
        <fullName evidence="1">cyclin-dependent kinase</fullName>
        <ecNumber evidence="1">2.7.11.22</ecNumber>
    </recommendedName>
</protein>
<evidence type="ECO:0000256" key="7">
    <source>
        <dbReference type="ARBA" id="ARBA00047811"/>
    </source>
</evidence>
<keyword evidence="3" id="KW-0808">Transferase</keyword>